<dbReference type="GO" id="GO:0043448">
    <property type="term" value="P:alkane catabolic process"/>
    <property type="evidence" value="ECO:0007669"/>
    <property type="project" value="TreeGrafter"/>
</dbReference>
<dbReference type="PROSITE" id="PS50903">
    <property type="entry name" value="RUBREDOXIN_LIKE"/>
    <property type="match status" value="1"/>
</dbReference>
<name>A0A3S4FX37_SALET</name>
<gene>
    <name evidence="8" type="primary">norV_2</name>
    <name evidence="8" type="ORF">NCTC8271_03001</name>
</gene>
<dbReference type="PRINTS" id="PR00163">
    <property type="entry name" value="RUBREDOXIN"/>
</dbReference>
<dbReference type="GO" id="GO:0005506">
    <property type="term" value="F:iron ion binding"/>
    <property type="evidence" value="ECO:0007669"/>
    <property type="project" value="UniProtKB-UniRule"/>
</dbReference>
<evidence type="ECO:0000256" key="4">
    <source>
        <dbReference type="ARBA" id="ARBA00022982"/>
    </source>
</evidence>
<keyword evidence="2" id="KW-0813">Transport</keyword>
<evidence type="ECO:0000259" key="7">
    <source>
        <dbReference type="PROSITE" id="PS50903"/>
    </source>
</evidence>
<dbReference type="CDD" id="cd00730">
    <property type="entry name" value="rubredoxin"/>
    <property type="match status" value="1"/>
</dbReference>
<accession>A0A3S4FX37</accession>
<dbReference type="InterPro" id="IPR024935">
    <property type="entry name" value="Rubredoxin_dom"/>
</dbReference>
<evidence type="ECO:0000256" key="2">
    <source>
        <dbReference type="ARBA" id="ARBA00022448"/>
    </source>
</evidence>
<comment type="similarity">
    <text evidence="6">Belongs to the rubredoxin family.</text>
</comment>
<feature type="domain" description="Rubredoxin-like" evidence="7">
    <location>
        <begin position="43"/>
        <end position="94"/>
    </location>
</feature>
<evidence type="ECO:0000256" key="1">
    <source>
        <dbReference type="ARBA" id="ARBA00001965"/>
    </source>
</evidence>
<organism evidence="8 9">
    <name type="scientific">Salmonella enterica I</name>
    <dbReference type="NCBI Taxonomy" id="59201"/>
    <lineage>
        <taxon>Bacteria</taxon>
        <taxon>Pseudomonadati</taxon>
        <taxon>Pseudomonadota</taxon>
        <taxon>Gammaproteobacteria</taxon>
        <taxon>Enterobacterales</taxon>
        <taxon>Enterobacteriaceae</taxon>
        <taxon>Salmonella</taxon>
    </lineage>
</organism>
<reference evidence="8 9" key="1">
    <citation type="submission" date="2018-12" db="EMBL/GenBank/DDBJ databases">
        <authorList>
            <consortium name="Pathogen Informatics"/>
        </authorList>
    </citation>
    <scope>NUCLEOTIDE SEQUENCE [LARGE SCALE GENOMIC DNA]</scope>
    <source>
        <strain evidence="8 9">NCTC8271</strain>
    </source>
</reference>
<dbReference type="Gene3D" id="2.20.28.10">
    <property type="match status" value="1"/>
</dbReference>
<dbReference type="PANTHER" id="PTHR47627">
    <property type="entry name" value="RUBREDOXIN"/>
    <property type="match status" value="1"/>
</dbReference>
<comment type="cofactor">
    <cofactor evidence="1 6">
        <name>Fe(3+)</name>
        <dbReference type="ChEBI" id="CHEBI:29034"/>
    </cofactor>
</comment>
<dbReference type="AlphaFoldDB" id="A0A3S4FX37"/>
<evidence type="ECO:0000256" key="3">
    <source>
        <dbReference type="ARBA" id="ARBA00022723"/>
    </source>
</evidence>
<dbReference type="SUPFAM" id="SSF57802">
    <property type="entry name" value="Rubredoxin-like"/>
    <property type="match status" value="1"/>
</dbReference>
<dbReference type="Pfam" id="PF00301">
    <property type="entry name" value="Rubredoxin"/>
    <property type="match status" value="1"/>
</dbReference>
<evidence type="ECO:0000313" key="8">
    <source>
        <dbReference type="EMBL" id="VEA37895.1"/>
    </source>
</evidence>
<dbReference type="GO" id="GO:0009055">
    <property type="term" value="F:electron transfer activity"/>
    <property type="evidence" value="ECO:0007669"/>
    <property type="project" value="TreeGrafter"/>
</dbReference>
<keyword evidence="4 6" id="KW-0249">Electron transport</keyword>
<evidence type="ECO:0000313" key="9">
    <source>
        <dbReference type="Proteomes" id="UP000273655"/>
    </source>
</evidence>
<evidence type="ECO:0000256" key="5">
    <source>
        <dbReference type="ARBA" id="ARBA00023004"/>
    </source>
</evidence>
<dbReference type="EMBL" id="LR134148">
    <property type="protein sequence ID" value="VEA37895.1"/>
    <property type="molecule type" value="Genomic_DNA"/>
</dbReference>
<dbReference type="PANTHER" id="PTHR47627:SF1">
    <property type="entry name" value="RUBREDOXIN-1-RELATED"/>
    <property type="match status" value="1"/>
</dbReference>
<keyword evidence="5 6" id="KW-0408">Iron</keyword>
<protein>
    <recommendedName>
        <fullName evidence="6">Rubredoxin</fullName>
    </recommendedName>
</protein>
<dbReference type="Proteomes" id="UP000273655">
    <property type="component" value="Chromosome 1"/>
</dbReference>
<proteinExistence type="inferred from homology"/>
<evidence type="ECO:0000256" key="6">
    <source>
        <dbReference type="RuleBase" id="RU003820"/>
    </source>
</evidence>
<sequence>MIEIADIPDIAVAGIDDIEDAYAGLKNTLEWLKEYPVTENEPVVRMECKVCWWVYDPALGDDVWQIPPGVPFSQLPDYWCCPVCETSKSGFMVIDEGNNSCKD</sequence>
<dbReference type="InterPro" id="IPR050526">
    <property type="entry name" value="Rubredoxin_ET"/>
</dbReference>
<keyword evidence="3 6" id="KW-0479">Metal-binding</keyword>
<dbReference type="InterPro" id="IPR024934">
    <property type="entry name" value="Rubredoxin-like_dom"/>
</dbReference>